<feature type="transmembrane region" description="Helical" evidence="7">
    <location>
        <begin position="301"/>
        <end position="323"/>
    </location>
</feature>
<dbReference type="CDD" id="cd17502">
    <property type="entry name" value="MFS_Azr1_MDR_like"/>
    <property type="match status" value="1"/>
</dbReference>
<feature type="transmembrane region" description="Helical" evidence="7">
    <location>
        <begin position="261"/>
        <end position="281"/>
    </location>
</feature>
<feature type="transmembrane region" description="Helical" evidence="7">
    <location>
        <begin position="131"/>
        <end position="151"/>
    </location>
</feature>
<comment type="subcellular location">
    <subcellularLocation>
        <location evidence="1">Membrane</location>
        <topology evidence="1">Multi-pass membrane protein</topology>
    </subcellularLocation>
</comment>
<feature type="transmembrane region" description="Helical" evidence="7">
    <location>
        <begin position="33"/>
        <end position="59"/>
    </location>
</feature>
<evidence type="ECO:0000256" key="2">
    <source>
        <dbReference type="ARBA" id="ARBA00007520"/>
    </source>
</evidence>
<organism evidence="9 10">
    <name type="scientific">Penicillium salamii</name>
    <dbReference type="NCBI Taxonomy" id="1612424"/>
    <lineage>
        <taxon>Eukaryota</taxon>
        <taxon>Fungi</taxon>
        <taxon>Dikarya</taxon>
        <taxon>Ascomycota</taxon>
        <taxon>Pezizomycotina</taxon>
        <taxon>Eurotiomycetes</taxon>
        <taxon>Eurotiomycetidae</taxon>
        <taxon>Eurotiales</taxon>
        <taxon>Aspergillaceae</taxon>
        <taxon>Penicillium</taxon>
    </lineage>
</organism>
<dbReference type="PANTHER" id="PTHR23501:SF199">
    <property type="entry name" value="MFS EFFLUX TRANSPORTER INPD-RELATED"/>
    <property type="match status" value="1"/>
</dbReference>
<feature type="region of interest" description="Disordered" evidence="6">
    <location>
        <begin position="529"/>
        <end position="556"/>
    </location>
</feature>
<keyword evidence="5 7" id="KW-0472">Membrane</keyword>
<dbReference type="PRINTS" id="PR01036">
    <property type="entry name" value="TCRTETB"/>
</dbReference>
<evidence type="ECO:0000256" key="4">
    <source>
        <dbReference type="ARBA" id="ARBA00022989"/>
    </source>
</evidence>
<feature type="compositionally biased region" description="Polar residues" evidence="6">
    <location>
        <begin position="535"/>
        <end position="547"/>
    </location>
</feature>
<evidence type="ECO:0000256" key="3">
    <source>
        <dbReference type="ARBA" id="ARBA00022692"/>
    </source>
</evidence>
<evidence type="ECO:0000313" key="9">
    <source>
        <dbReference type="EMBL" id="CAG8426626.1"/>
    </source>
</evidence>
<feature type="transmembrane region" description="Helical" evidence="7">
    <location>
        <begin position="157"/>
        <end position="177"/>
    </location>
</feature>
<dbReference type="FunFam" id="1.20.1250.20:FF:000196">
    <property type="entry name" value="MFS toxin efflux pump (AflT)"/>
    <property type="match status" value="1"/>
</dbReference>
<dbReference type="OrthoDB" id="10021397at2759"/>
<feature type="transmembrane region" description="Helical" evidence="7">
    <location>
        <begin position="189"/>
        <end position="210"/>
    </location>
</feature>
<comment type="similarity">
    <text evidence="2">Belongs to the major facilitator superfamily. TCR/Tet family.</text>
</comment>
<feature type="transmembrane region" description="Helical" evidence="7">
    <location>
        <begin position="71"/>
        <end position="94"/>
    </location>
</feature>
<feature type="transmembrane region" description="Helical" evidence="7">
    <location>
        <begin position="100"/>
        <end position="119"/>
    </location>
</feature>
<feature type="region of interest" description="Disordered" evidence="6">
    <location>
        <begin position="1"/>
        <end position="20"/>
    </location>
</feature>
<dbReference type="InterPro" id="IPR011701">
    <property type="entry name" value="MFS"/>
</dbReference>
<dbReference type="SUPFAM" id="SSF103473">
    <property type="entry name" value="MFS general substrate transporter"/>
    <property type="match status" value="1"/>
</dbReference>
<keyword evidence="10" id="KW-1185">Reference proteome</keyword>
<proteinExistence type="inferred from homology"/>
<evidence type="ECO:0000256" key="7">
    <source>
        <dbReference type="SAM" id="Phobius"/>
    </source>
</evidence>
<comment type="caution">
    <text evidence="9">The sequence shown here is derived from an EMBL/GenBank/DDBJ whole genome shotgun (WGS) entry which is preliminary data.</text>
</comment>
<feature type="transmembrane region" description="Helical" evidence="7">
    <location>
        <begin position="230"/>
        <end position="249"/>
    </location>
</feature>
<dbReference type="PANTHER" id="PTHR23501">
    <property type="entry name" value="MAJOR FACILITATOR SUPERFAMILY"/>
    <property type="match status" value="1"/>
</dbReference>
<dbReference type="Gene3D" id="1.20.1250.20">
    <property type="entry name" value="MFS general substrate transporter like domains"/>
    <property type="match status" value="1"/>
</dbReference>
<dbReference type="InterPro" id="IPR020846">
    <property type="entry name" value="MFS_dom"/>
</dbReference>
<feature type="transmembrane region" description="Helical" evidence="7">
    <location>
        <begin position="335"/>
        <end position="359"/>
    </location>
</feature>
<name>A0A9W4JWW0_9EURO</name>
<evidence type="ECO:0000259" key="8">
    <source>
        <dbReference type="PROSITE" id="PS50850"/>
    </source>
</evidence>
<evidence type="ECO:0000313" key="10">
    <source>
        <dbReference type="Proteomes" id="UP001152649"/>
    </source>
</evidence>
<feature type="transmembrane region" description="Helical" evidence="7">
    <location>
        <begin position="365"/>
        <end position="385"/>
    </location>
</feature>
<dbReference type="GO" id="GO:0022857">
    <property type="term" value="F:transmembrane transporter activity"/>
    <property type="evidence" value="ECO:0007669"/>
    <property type="project" value="InterPro"/>
</dbReference>
<feature type="transmembrane region" description="Helical" evidence="7">
    <location>
        <begin position="397"/>
        <end position="417"/>
    </location>
</feature>
<dbReference type="PROSITE" id="PS50850">
    <property type="entry name" value="MFS"/>
    <property type="match status" value="1"/>
</dbReference>
<accession>A0A9W4JWW0</accession>
<keyword evidence="3 7" id="KW-0812">Transmembrane</keyword>
<keyword evidence="4 7" id="KW-1133">Transmembrane helix</keyword>
<evidence type="ECO:0000256" key="6">
    <source>
        <dbReference type="SAM" id="MobiDB-lite"/>
    </source>
</evidence>
<dbReference type="Proteomes" id="UP001152649">
    <property type="component" value="Unassembled WGS sequence"/>
</dbReference>
<dbReference type="Pfam" id="PF07690">
    <property type="entry name" value="MFS_1"/>
    <property type="match status" value="1"/>
</dbReference>
<dbReference type="FunFam" id="1.20.1720.10:FF:000012">
    <property type="entry name" value="MFS toxin efflux pump (AflT)"/>
    <property type="match status" value="1"/>
</dbReference>
<evidence type="ECO:0000256" key="1">
    <source>
        <dbReference type="ARBA" id="ARBA00004141"/>
    </source>
</evidence>
<sequence length="556" mass="59848">MRNIEAQASEPLSKNTESTADHDSTEITSLWKLAPVTVALCTTLFCVSLDATIIATAIPKITTYFDSLNDVAWYGSSYIFTTSAMQLIFGKLYTFYPSKWVFLAGLLVFEIGSLICAVAPTSNALIVGRCIAGLGGAGLFSGCLIIVATTVPLRIRPIYMGLVSSMHAIASVAGPLMGGALTDHLSWRWCFYINLPFGGLGLFCILIFLPSNADSIQRVDWKTQLRQFDLPGTIFLIPSIICLIFALQWGGSLYAWDSARIIALFVISGVTFGVFLGIQVWQKDQATIPIRLMKNRNVWGAAWYGSCISSTSFIFTYYLPIWFQAIKDKSATDSGIANLPSLISMVLFAIIGGILASAIGYYTPLILVSSVLTSIGAGLLSCLEVNSNIGHWFGYQVLMNAGVGVGAQNALLVASVAVAPADLAMTTSILTFVQTLSSAILLPIGQSVFQNQLSANLISYLPDVDVALILHSGATGFRDHLKSNQLPLALQAYNKALCQTFYVGVATAALSILGPIFMEWLSLKPQVEAKKDGQSSKSSIDEPTQLNSEEKPTESV</sequence>
<evidence type="ECO:0000256" key="5">
    <source>
        <dbReference type="ARBA" id="ARBA00023136"/>
    </source>
</evidence>
<dbReference type="AlphaFoldDB" id="A0A9W4JWW0"/>
<feature type="transmembrane region" description="Helical" evidence="7">
    <location>
        <begin position="500"/>
        <end position="518"/>
    </location>
</feature>
<feature type="domain" description="Major facilitator superfamily (MFS) profile" evidence="8">
    <location>
        <begin position="36"/>
        <end position="523"/>
    </location>
</feature>
<dbReference type="GO" id="GO:0005886">
    <property type="term" value="C:plasma membrane"/>
    <property type="evidence" value="ECO:0007669"/>
    <property type="project" value="TreeGrafter"/>
</dbReference>
<dbReference type="InterPro" id="IPR036259">
    <property type="entry name" value="MFS_trans_sf"/>
</dbReference>
<dbReference type="Gene3D" id="1.20.1720.10">
    <property type="entry name" value="Multidrug resistance protein D"/>
    <property type="match status" value="1"/>
</dbReference>
<gene>
    <name evidence="9" type="ORF">PSALAMII_LOCUS10497</name>
</gene>
<reference evidence="9" key="1">
    <citation type="submission" date="2021-07" db="EMBL/GenBank/DDBJ databases">
        <authorList>
            <person name="Branca A.L. A."/>
        </authorList>
    </citation>
    <scope>NUCLEOTIDE SEQUENCE</scope>
</reference>
<protein>
    <recommendedName>
        <fullName evidence="8">Major facilitator superfamily (MFS) profile domain-containing protein</fullName>
    </recommendedName>
</protein>
<dbReference type="EMBL" id="CAJVPG010000452">
    <property type="protein sequence ID" value="CAG8426626.1"/>
    <property type="molecule type" value="Genomic_DNA"/>
</dbReference>